<protein>
    <submittedName>
        <fullName evidence="5">Cell wall-binding protein</fullName>
    </submittedName>
</protein>
<dbReference type="Pfam" id="PF22124">
    <property type="entry name" value="Glyco_hydro_95_cat"/>
    <property type="match status" value="1"/>
</dbReference>
<dbReference type="SUPFAM" id="SSF48208">
    <property type="entry name" value="Six-hairpin glycosidases"/>
    <property type="match status" value="1"/>
</dbReference>
<dbReference type="Pfam" id="PF14498">
    <property type="entry name" value="Glyco_hyd_65N_2"/>
    <property type="match status" value="1"/>
</dbReference>
<dbReference type="Gene3D" id="1.50.10.10">
    <property type="match status" value="1"/>
</dbReference>
<dbReference type="Pfam" id="PF04122">
    <property type="entry name" value="CW_binding_2"/>
    <property type="match status" value="3"/>
</dbReference>
<evidence type="ECO:0000259" key="4">
    <source>
        <dbReference type="Pfam" id="PF22124"/>
    </source>
</evidence>
<keyword evidence="1" id="KW-0732">Signal</keyword>
<gene>
    <name evidence="5" type="ORF">M2152_002536</name>
</gene>
<feature type="domain" description="Glycosyl hydrolase family 95 catalytic" evidence="4">
    <location>
        <begin position="327"/>
        <end position="726"/>
    </location>
</feature>
<evidence type="ECO:0000313" key="5">
    <source>
        <dbReference type="EMBL" id="MDH6182354.1"/>
    </source>
</evidence>
<dbReference type="InterPro" id="IPR049053">
    <property type="entry name" value="AFCA-like_C"/>
</dbReference>
<dbReference type="Gene3D" id="3.40.50.12090">
    <property type="match status" value="1"/>
</dbReference>
<dbReference type="InterPro" id="IPR013320">
    <property type="entry name" value="ConA-like_dom_sf"/>
</dbReference>
<dbReference type="InterPro" id="IPR007253">
    <property type="entry name" value="Cell_wall-bd_2"/>
</dbReference>
<proteinExistence type="predicted"/>
<dbReference type="PANTHER" id="PTHR31084">
    <property type="entry name" value="ALPHA-L-FUCOSIDASE 2"/>
    <property type="match status" value="1"/>
</dbReference>
<feature type="domain" description="Glycosyl hydrolase family 95 N-terminal" evidence="2">
    <location>
        <begin position="52"/>
        <end position="300"/>
    </location>
</feature>
<evidence type="ECO:0000256" key="1">
    <source>
        <dbReference type="SAM" id="SignalP"/>
    </source>
</evidence>
<evidence type="ECO:0000313" key="6">
    <source>
        <dbReference type="Proteomes" id="UP001160142"/>
    </source>
</evidence>
<reference evidence="5 6" key="1">
    <citation type="submission" date="2023-04" db="EMBL/GenBank/DDBJ databases">
        <title>Genome Encyclopedia of Bacteria and Archaea VI: Functional Genomics of Type Strains.</title>
        <authorList>
            <person name="Whitman W."/>
        </authorList>
    </citation>
    <scope>NUCLEOTIDE SEQUENCE [LARGE SCALE GENOMIC DNA]</scope>
    <source>
        <strain evidence="5 6">SG_E_30_P1</strain>
    </source>
</reference>
<feature type="domain" description="Alpha fucosidase A-like C-terminal" evidence="3">
    <location>
        <begin position="728"/>
        <end position="825"/>
    </location>
</feature>
<feature type="chain" id="PRO_5046747561" evidence="1">
    <location>
        <begin position="31"/>
        <end position="1673"/>
    </location>
</feature>
<organism evidence="5 6">
    <name type="scientific">Antiquaquibacter oligotrophicus</name>
    <dbReference type="NCBI Taxonomy" id="2880260"/>
    <lineage>
        <taxon>Bacteria</taxon>
        <taxon>Bacillati</taxon>
        <taxon>Actinomycetota</taxon>
        <taxon>Actinomycetes</taxon>
        <taxon>Micrococcales</taxon>
        <taxon>Microbacteriaceae</taxon>
        <taxon>Antiquaquibacter</taxon>
    </lineage>
</organism>
<dbReference type="EMBL" id="JARXVQ010000001">
    <property type="protein sequence ID" value="MDH6182354.1"/>
    <property type="molecule type" value="Genomic_DNA"/>
</dbReference>
<dbReference type="Pfam" id="PF21307">
    <property type="entry name" value="Glyco_hydro_95_C"/>
    <property type="match status" value="1"/>
</dbReference>
<evidence type="ECO:0000259" key="2">
    <source>
        <dbReference type="Pfam" id="PF14498"/>
    </source>
</evidence>
<dbReference type="Proteomes" id="UP001160142">
    <property type="component" value="Unassembled WGS sequence"/>
</dbReference>
<dbReference type="Gene3D" id="2.60.120.200">
    <property type="match status" value="2"/>
</dbReference>
<sequence>MTSPRSLARLAVALTVSAALVSTGAISATAAPAAVALDAAAIPEIGGDTSTIWFDEPLNTSAGDLQREWEDRALPIGNGALGATVFGTVATEQIQFNEKTLWTGGPGAQGGYNYGINGNKEQAIADLQEQIWQTGAVTPSAAAAALGAPKQNFGSYQTFGDLMLETGASGTPTDYRRVLDLDTAKVTTSYTLGGVHYVREYFVSAADNTLVVRLTADQAGAIDVTARVQVPGGRSNVVQTSSNGRMTTSGTLSNNGLRWETQVQVLNEGGSRSDISNGRVQVQDADSVVFVLGAATDYAGDFANDYRSGVNPATIVTPTVTDAAAKSFDELYENHLADYSALFDRVDLDLDATLPSVPTDVLLDGYKARSLSAAEERGLEQLYFEYGRYLLISSSRGGSLPANLQGVWNRSNNPPWDADYHVNINLQMNYWPAESTNLSETTEPLFDYVDSMVPAGELAATEIFGNDGWVVGNETNPYGFNGLHNYAESFWMPDAAAWLALHYWEHYLFTGDEEFLRERAYPMFQSIAEFWFDELVERPGTDELVVSPSFSPEQGPFTAGTAMSQQIVTQLFQMTKEASTILGDEDQAFVAQVDSVLANLEPGLNVGSWGQIMEWTPEQPLDNPNNTHRHVSQLFALFPADDISATSSPELAAAAETSLNARGDGGTGWSKAWKINFWARLLDGDRSHKLLEELLRGSTLDNLWDDHPPFQIDGNFGATSGIAEMLLQSQDGIVDVLPALPTAWPNGSYTGLKARGNVEVSATWEAGSAQSIQVTPAESGELRVRSASLAPGLFGLVDGDGTPVEFEIDADGAVVFDAIGGETYTAAADVFLEVSAPAQAATGDDIEVDVTVRAIGAPVEGASVSIAVPTLQVDGLDNWSASPATFAVPALAVGQSHTETIAVHVGPGGESRQSEISATLTSGETVLSKSTIVNVRPPSLCTPASGTAPLLAWDLGNTTDNDSGWPYEVTGTGGSVAADGPSGSSQRLENTAFVRTAQNVEVGWLYESTWAIEFKSDTARTGYSRLFDARPPGGGGDADGLVIDIAANNTLRIITAGQNSGTDIQLPANTWHNLVVSYAENGVVTVYLNGQLRATLSFSDSGINGCGETRVRVGANNAGGERLLGWVDRVAVFPYALTPAEIADWQTVAGLVSDEPPTCPALEGDSALFAWDLGTNPIADASGNGLVPTLSGPGGTTPGVSGDAQRFDGNTQVRMPTTVQWGTGDEFSVAAEVYIEPGQSSYRRILQVRPTTESDSLGLVVDLNPSGNLRVLGAGAGHTTSATMPSGEWFDLVVVFGAGGTVSVSVNGAVVSTLSVPAALDFCDPQTIIVGANLGGGERLVGAIDRIAVFPFSLTPEEVTSWQDLVFEPVEPGVEVDRVAGADRYEVAVNISQGAYPETAPVVYVASGLNYPDALSAGPAAAHEGGPLLLVRQDEVPGVIASEIARLDPAKIVIVGGTASVSEGVFNSLSAMADETVRIAGANRYEASRNVAEYAFGDADVPLVYVATGEKFPDALAAGGAAGSKDAPVVLVRGSDTQLDGATEALLESFGTTDTRVLGGEASVTPALFADINSMTTAVRLGGPDRYEAARAINADAFDSADRAFIATGLNFPDALAGSAWAAAAGAPMYVVPGTCITQGILSDLDSLGVSQVTLLGGEASLSPNVFALTPCP</sequence>
<dbReference type="RefSeq" id="WP_322134636.1">
    <property type="nucleotide sequence ID" value="NZ_CP085036.1"/>
</dbReference>
<evidence type="ECO:0000259" key="3">
    <source>
        <dbReference type="Pfam" id="PF21307"/>
    </source>
</evidence>
<keyword evidence="6" id="KW-1185">Reference proteome</keyword>
<dbReference type="InterPro" id="IPR012341">
    <property type="entry name" value="6hp_glycosidase-like_sf"/>
</dbReference>
<dbReference type="PANTHER" id="PTHR31084:SF19">
    <property type="entry name" value="GLYCOSYL HYDROLASE FAMILY 95 N-TERMINAL DOMAIN-CONTAINING PROTEIN"/>
    <property type="match status" value="1"/>
</dbReference>
<name>A0ABT6KQU3_9MICO</name>
<accession>A0ABT6KQU3</accession>
<comment type="caution">
    <text evidence="5">The sequence shown here is derived from an EMBL/GenBank/DDBJ whole genome shotgun (WGS) entry which is preliminary data.</text>
</comment>
<dbReference type="Pfam" id="PF13385">
    <property type="entry name" value="Laminin_G_3"/>
    <property type="match status" value="2"/>
</dbReference>
<feature type="signal peptide" evidence="1">
    <location>
        <begin position="1"/>
        <end position="30"/>
    </location>
</feature>
<dbReference type="InterPro" id="IPR027414">
    <property type="entry name" value="GH95_N_dom"/>
</dbReference>
<dbReference type="InterPro" id="IPR008928">
    <property type="entry name" value="6-hairpin_glycosidase_sf"/>
</dbReference>
<dbReference type="InterPro" id="IPR054363">
    <property type="entry name" value="GH95_cat"/>
</dbReference>
<dbReference type="SUPFAM" id="SSF49899">
    <property type="entry name" value="Concanavalin A-like lectins/glucanases"/>
    <property type="match status" value="2"/>
</dbReference>